<feature type="compositionally biased region" description="Polar residues" evidence="1">
    <location>
        <begin position="51"/>
        <end position="76"/>
    </location>
</feature>
<feature type="compositionally biased region" description="Basic and acidic residues" evidence="1">
    <location>
        <begin position="33"/>
        <end position="46"/>
    </location>
</feature>
<evidence type="ECO:0000313" key="2">
    <source>
        <dbReference type="EMBL" id="GFU41047.1"/>
    </source>
</evidence>
<gene>
    <name evidence="2" type="ORF">NPIL_588091</name>
</gene>
<evidence type="ECO:0000256" key="1">
    <source>
        <dbReference type="SAM" id="MobiDB-lite"/>
    </source>
</evidence>
<dbReference type="EMBL" id="BMAW01131838">
    <property type="protein sequence ID" value="GFU41047.1"/>
    <property type="molecule type" value="Genomic_DNA"/>
</dbReference>
<feature type="region of interest" description="Disordered" evidence="1">
    <location>
        <begin position="1"/>
        <end position="76"/>
    </location>
</feature>
<sequence length="76" mass="8402">MLHEALSDKKLHSSAENPNYDCVDVGEQGPTISREETSHSENKCAKFMESNEMSGSASRCGNNPYLTANTENNEHK</sequence>
<keyword evidence="3" id="KW-1185">Reference proteome</keyword>
<dbReference type="AlphaFoldDB" id="A0A8X6UJN8"/>
<feature type="compositionally biased region" description="Basic and acidic residues" evidence="1">
    <location>
        <begin position="1"/>
        <end position="13"/>
    </location>
</feature>
<accession>A0A8X6UJN8</accession>
<organism evidence="2 3">
    <name type="scientific">Nephila pilipes</name>
    <name type="common">Giant wood spider</name>
    <name type="synonym">Nephila maculata</name>
    <dbReference type="NCBI Taxonomy" id="299642"/>
    <lineage>
        <taxon>Eukaryota</taxon>
        <taxon>Metazoa</taxon>
        <taxon>Ecdysozoa</taxon>
        <taxon>Arthropoda</taxon>
        <taxon>Chelicerata</taxon>
        <taxon>Arachnida</taxon>
        <taxon>Araneae</taxon>
        <taxon>Araneomorphae</taxon>
        <taxon>Entelegynae</taxon>
        <taxon>Araneoidea</taxon>
        <taxon>Nephilidae</taxon>
        <taxon>Nephila</taxon>
    </lineage>
</organism>
<proteinExistence type="predicted"/>
<comment type="caution">
    <text evidence="2">The sequence shown here is derived from an EMBL/GenBank/DDBJ whole genome shotgun (WGS) entry which is preliminary data.</text>
</comment>
<name>A0A8X6UJN8_NEPPI</name>
<evidence type="ECO:0000313" key="3">
    <source>
        <dbReference type="Proteomes" id="UP000887013"/>
    </source>
</evidence>
<protein>
    <submittedName>
        <fullName evidence="2">Uncharacterized protein</fullName>
    </submittedName>
</protein>
<dbReference type="Proteomes" id="UP000887013">
    <property type="component" value="Unassembled WGS sequence"/>
</dbReference>
<reference evidence="2" key="1">
    <citation type="submission" date="2020-08" db="EMBL/GenBank/DDBJ databases">
        <title>Multicomponent nature underlies the extraordinary mechanical properties of spider dragline silk.</title>
        <authorList>
            <person name="Kono N."/>
            <person name="Nakamura H."/>
            <person name="Mori M."/>
            <person name="Yoshida Y."/>
            <person name="Ohtoshi R."/>
            <person name="Malay A.D."/>
            <person name="Moran D.A.P."/>
            <person name="Tomita M."/>
            <person name="Numata K."/>
            <person name="Arakawa K."/>
        </authorList>
    </citation>
    <scope>NUCLEOTIDE SEQUENCE</scope>
</reference>